<keyword evidence="2" id="KW-1185">Reference proteome</keyword>
<evidence type="ECO:0000313" key="2">
    <source>
        <dbReference type="Proteomes" id="UP000800041"/>
    </source>
</evidence>
<organism evidence="1 2">
    <name type="scientific">Aulographum hederae CBS 113979</name>
    <dbReference type="NCBI Taxonomy" id="1176131"/>
    <lineage>
        <taxon>Eukaryota</taxon>
        <taxon>Fungi</taxon>
        <taxon>Dikarya</taxon>
        <taxon>Ascomycota</taxon>
        <taxon>Pezizomycotina</taxon>
        <taxon>Dothideomycetes</taxon>
        <taxon>Pleosporomycetidae</taxon>
        <taxon>Aulographales</taxon>
        <taxon>Aulographaceae</taxon>
    </lineage>
</organism>
<evidence type="ECO:0000313" key="1">
    <source>
        <dbReference type="EMBL" id="KAF1988413.1"/>
    </source>
</evidence>
<dbReference type="EMBL" id="ML977148">
    <property type="protein sequence ID" value="KAF1988413.1"/>
    <property type="molecule type" value="Genomic_DNA"/>
</dbReference>
<sequence>MSWLRVSGYLKRVATSGPSCKATRLRLGMSNPLLSLSALRSNRINISATYHLRAPELGLQACKRRCTVSAIGQCSVPKLCLLVAGLDKQNKQAMLFSLALNTVVFHSSAFVSGIDRLTRCSKAGNLLFSDTGPGAVLSNLAPTPLLRSNHEC</sequence>
<accession>A0A6G1H5B0</accession>
<reference evidence="1" key="1">
    <citation type="journal article" date="2020" name="Stud. Mycol.">
        <title>101 Dothideomycetes genomes: a test case for predicting lifestyles and emergence of pathogens.</title>
        <authorList>
            <person name="Haridas S."/>
            <person name="Albert R."/>
            <person name="Binder M."/>
            <person name="Bloem J."/>
            <person name="Labutti K."/>
            <person name="Salamov A."/>
            <person name="Andreopoulos B."/>
            <person name="Baker S."/>
            <person name="Barry K."/>
            <person name="Bills G."/>
            <person name="Bluhm B."/>
            <person name="Cannon C."/>
            <person name="Castanera R."/>
            <person name="Culley D."/>
            <person name="Daum C."/>
            <person name="Ezra D."/>
            <person name="Gonzalez J."/>
            <person name="Henrissat B."/>
            <person name="Kuo A."/>
            <person name="Liang C."/>
            <person name="Lipzen A."/>
            <person name="Lutzoni F."/>
            <person name="Magnuson J."/>
            <person name="Mondo S."/>
            <person name="Nolan M."/>
            <person name="Ohm R."/>
            <person name="Pangilinan J."/>
            <person name="Park H.-J."/>
            <person name="Ramirez L."/>
            <person name="Alfaro M."/>
            <person name="Sun H."/>
            <person name="Tritt A."/>
            <person name="Yoshinaga Y."/>
            <person name="Zwiers L.-H."/>
            <person name="Turgeon B."/>
            <person name="Goodwin S."/>
            <person name="Spatafora J."/>
            <person name="Crous P."/>
            <person name="Grigoriev I."/>
        </authorList>
    </citation>
    <scope>NUCLEOTIDE SEQUENCE</scope>
    <source>
        <strain evidence="1">CBS 113979</strain>
    </source>
</reference>
<name>A0A6G1H5B0_9PEZI</name>
<dbReference type="AlphaFoldDB" id="A0A6G1H5B0"/>
<protein>
    <submittedName>
        <fullName evidence="1">Uncharacterized protein</fullName>
    </submittedName>
</protein>
<gene>
    <name evidence="1" type="ORF">K402DRAFT_23480</name>
</gene>
<proteinExistence type="predicted"/>
<dbReference type="Proteomes" id="UP000800041">
    <property type="component" value="Unassembled WGS sequence"/>
</dbReference>